<name>A0A9X2E2N6_9NOCA</name>
<dbReference type="Proteomes" id="UP001139157">
    <property type="component" value="Unassembled WGS sequence"/>
</dbReference>
<keyword evidence="1" id="KW-0472">Membrane</keyword>
<feature type="transmembrane region" description="Helical" evidence="1">
    <location>
        <begin position="215"/>
        <end position="234"/>
    </location>
</feature>
<dbReference type="AlphaFoldDB" id="A0A9X2E2N6"/>
<comment type="caution">
    <text evidence="2">The sequence shown here is derived from an EMBL/GenBank/DDBJ whole genome shotgun (WGS) entry which is preliminary data.</text>
</comment>
<dbReference type="GO" id="GO:0042925">
    <property type="term" value="F:benzoate transmembrane transporter activity"/>
    <property type="evidence" value="ECO:0007669"/>
    <property type="project" value="InterPro"/>
</dbReference>
<dbReference type="RefSeq" id="WP_251910124.1">
    <property type="nucleotide sequence ID" value="NZ_JAMRXG010000002.1"/>
</dbReference>
<keyword evidence="1" id="KW-1133">Transmembrane helix</keyword>
<dbReference type="EMBL" id="JAMRXG010000002">
    <property type="protein sequence ID" value="MCM6773144.1"/>
    <property type="molecule type" value="Genomic_DNA"/>
</dbReference>
<dbReference type="PANTHER" id="PTHR30199">
    <property type="entry name" value="MFS FAMILY TRANSPORTER, PREDICTED SUBSTRATE BENZOATE"/>
    <property type="match status" value="1"/>
</dbReference>
<feature type="transmembrane region" description="Helical" evidence="1">
    <location>
        <begin position="97"/>
        <end position="122"/>
    </location>
</feature>
<dbReference type="GO" id="GO:0005886">
    <property type="term" value="C:plasma membrane"/>
    <property type="evidence" value="ECO:0007669"/>
    <property type="project" value="TreeGrafter"/>
</dbReference>
<feature type="transmembrane region" description="Helical" evidence="1">
    <location>
        <begin position="55"/>
        <end position="73"/>
    </location>
</feature>
<dbReference type="NCBIfam" id="TIGR00843">
    <property type="entry name" value="benE"/>
    <property type="match status" value="1"/>
</dbReference>
<evidence type="ECO:0000256" key="1">
    <source>
        <dbReference type="SAM" id="Phobius"/>
    </source>
</evidence>
<evidence type="ECO:0000313" key="2">
    <source>
        <dbReference type="EMBL" id="MCM6773144.1"/>
    </source>
</evidence>
<proteinExistence type="predicted"/>
<accession>A0A9X2E2N6</accession>
<protein>
    <submittedName>
        <fullName evidence="2">Benzoate/H(+) symporter BenE family transporter</fullName>
    </submittedName>
</protein>
<feature type="transmembrane region" description="Helical" evidence="1">
    <location>
        <begin position="177"/>
        <end position="195"/>
    </location>
</feature>
<dbReference type="InterPro" id="IPR004711">
    <property type="entry name" value="Benzoate_Transporter"/>
</dbReference>
<feature type="transmembrane region" description="Helical" evidence="1">
    <location>
        <begin position="255"/>
        <end position="277"/>
    </location>
</feature>
<feature type="transmembrane region" description="Helical" evidence="1">
    <location>
        <begin position="328"/>
        <end position="349"/>
    </location>
</feature>
<evidence type="ECO:0000313" key="3">
    <source>
        <dbReference type="Proteomes" id="UP001139157"/>
    </source>
</evidence>
<feature type="transmembrane region" description="Helical" evidence="1">
    <location>
        <begin position="369"/>
        <end position="391"/>
    </location>
</feature>
<gene>
    <name evidence="2" type="ORF">NDR86_06635</name>
</gene>
<keyword evidence="3" id="KW-1185">Reference proteome</keyword>
<sequence length="398" mass="40685">MTGQLTAGRVRLADLSVSAIVAGFIAVAVSYSGPLLVVLAAAAAGELSAAQTISWVWAISLGSGAVCVVASLWTRTPVIAAWSTPGAALLATGFAEYGYRACVGAFVVAAAATLVFGLTGWFGRMLDRLPAALFPAMLAGILLSFGLDVFRALSVAPLIPAVALLAYLIGKRFAPRYAIGAALLAGTGAALARGRVDFGRVDWEFARPIWTTPQFTLPALIGLAVPLFVVTMASQNAPGLAVLRAAGYRTDDRKLVGATGVAAILLAPFGSHAINLAAITAAICTGPEAHPDPRRRYVAGVACGIWYLLIGAAGGTLIGVFAGLPKELVMAVAGIALLGALLGGLAGALAEDGDREAALLTFLVTASGLTMFGIGSAFWGLVFGLAAHLLARRRRARY</sequence>
<feature type="transmembrane region" description="Helical" evidence="1">
    <location>
        <begin position="297"/>
        <end position="321"/>
    </location>
</feature>
<keyword evidence="1" id="KW-0812">Transmembrane</keyword>
<dbReference type="Pfam" id="PF03594">
    <property type="entry name" value="BenE"/>
    <property type="match status" value="1"/>
</dbReference>
<dbReference type="PANTHER" id="PTHR30199:SF0">
    <property type="entry name" value="INNER MEMBRANE PROTEIN YDCO"/>
    <property type="match status" value="1"/>
</dbReference>
<feature type="transmembrane region" description="Helical" evidence="1">
    <location>
        <begin position="153"/>
        <end position="170"/>
    </location>
</feature>
<feature type="transmembrane region" description="Helical" evidence="1">
    <location>
        <begin position="20"/>
        <end position="43"/>
    </location>
</feature>
<reference evidence="2" key="1">
    <citation type="submission" date="2022-06" db="EMBL/GenBank/DDBJ databases">
        <title>Novel species in genus nocardia.</title>
        <authorList>
            <person name="Li F."/>
        </authorList>
    </citation>
    <scope>NUCLEOTIDE SEQUENCE</scope>
    <source>
        <strain evidence="2">CDC141</strain>
    </source>
</reference>
<organism evidence="2 3">
    <name type="scientific">Nocardia pulmonis</name>
    <dbReference type="NCBI Taxonomy" id="2951408"/>
    <lineage>
        <taxon>Bacteria</taxon>
        <taxon>Bacillati</taxon>
        <taxon>Actinomycetota</taxon>
        <taxon>Actinomycetes</taxon>
        <taxon>Mycobacteriales</taxon>
        <taxon>Nocardiaceae</taxon>
        <taxon>Nocardia</taxon>
    </lineage>
</organism>